<evidence type="ECO:0000259" key="2">
    <source>
        <dbReference type="Pfam" id="PF23988"/>
    </source>
</evidence>
<evidence type="ECO:0000313" key="3">
    <source>
        <dbReference type="EMBL" id="OUQ34002.1"/>
    </source>
</evidence>
<dbReference type="OrthoDB" id="9801392at2"/>
<dbReference type="Proteomes" id="UP000195305">
    <property type="component" value="Unassembled WGS sequence"/>
</dbReference>
<sequence length="323" mass="37789">MDKNIWKQLYTLINEWIQLGAWKFIRSNDFVGLEINGATYYCTIMGQLGDCIGFSIYEGEQGYRDLNSISLEYEEDRVIQYMMFDQTCLTFYMGDREEVPSSQRQMMKTLGFKYRGKGNWPYFLSFQSRFYPYEINDYQAKIMIQVLEQLIPLMKAYINKEVVVDFDQDEMLYTHDGIYEARALPPVKDKFPTLTITDKGNLETIPQSFRQFIIELAYLKGGIVEAGYDRPISGLVLLAMELESQEIVYMNLLKVEEEQSKACLNMFQELLEDYGKPTEIMIRNPRVFCALSSICEVCGTKIYMTALPMIDNILNEMEYYMSK</sequence>
<name>A0A1Y4SYI4_9FIRM</name>
<dbReference type="InterPro" id="IPR055733">
    <property type="entry name" value="DUF7309"/>
</dbReference>
<comment type="caution">
    <text evidence="3">The sequence shown here is derived from an EMBL/GenBank/DDBJ whole genome shotgun (WGS) entry which is preliminary data.</text>
</comment>
<protein>
    <submittedName>
        <fullName evidence="3">Uncharacterized protein</fullName>
    </submittedName>
</protein>
<dbReference type="Pfam" id="PF23988">
    <property type="entry name" value="DUF7309"/>
    <property type="match status" value="1"/>
</dbReference>
<proteinExistence type="predicted"/>
<reference evidence="3 4" key="1">
    <citation type="journal article" date="2018" name="BMC Genomics">
        <title>Whole genome sequencing and function prediction of 133 gut anaerobes isolated from chicken caecum in pure cultures.</title>
        <authorList>
            <person name="Medvecky M."/>
            <person name="Cejkova D."/>
            <person name="Polansky O."/>
            <person name="Karasova D."/>
            <person name="Kubasova T."/>
            <person name="Cizek A."/>
            <person name="Rychlik I."/>
        </authorList>
    </citation>
    <scope>NUCLEOTIDE SEQUENCE [LARGE SCALE GENOMIC DNA]</scope>
    <source>
        <strain evidence="3 4">An13</strain>
    </source>
</reference>
<evidence type="ECO:0000259" key="1">
    <source>
        <dbReference type="Pfam" id="PF22007"/>
    </source>
</evidence>
<evidence type="ECO:0000313" key="4">
    <source>
        <dbReference type="Proteomes" id="UP000195305"/>
    </source>
</evidence>
<dbReference type="RefSeq" id="WP_087358238.1">
    <property type="nucleotide sequence ID" value="NZ_NFLJ01000021.1"/>
</dbReference>
<dbReference type="InterPro" id="IPR054216">
    <property type="entry name" value="DUF6930"/>
</dbReference>
<accession>A0A1Y4SYI4</accession>
<dbReference type="AlphaFoldDB" id="A0A1Y4SYI4"/>
<feature type="domain" description="DUF6930" evidence="1">
    <location>
        <begin position="203"/>
        <end position="318"/>
    </location>
</feature>
<organism evidence="3 4">
    <name type="scientific">Massilimicrobiota timonensis</name>
    <dbReference type="NCBI Taxonomy" id="1776392"/>
    <lineage>
        <taxon>Bacteria</taxon>
        <taxon>Bacillati</taxon>
        <taxon>Bacillota</taxon>
        <taxon>Erysipelotrichia</taxon>
        <taxon>Erysipelotrichales</taxon>
        <taxon>Erysipelotrichaceae</taxon>
        <taxon>Massilimicrobiota</taxon>
    </lineage>
</organism>
<gene>
    <name evidence="3" type="ORF">B5E75_08060</name>
</gene>
<feature type="domain" description="DUF7309" evidence="2">
    <location>
        <begin position="6"/>
        <end position="173"/>
    </location>
</feature>
<dbReference type="EMBL" id="NFLJ01000021">
    <property type="protein sequence ID" value="OUQ34002.1"/>
    <property type="molecule type" value="Genomic_DNA"/>
</dbReference>
<keyword evidence="4" id="KW-1185">Reference proteome</keyword>
<dbReference type="Pfam" id="PF22007">
    <property type="entry name" value="DUF6930"/>
    <property type="match status" value="1"/>
</dbReference>